<dbReference type="PATRIC" id="fig|1133569.4.peg.1657"/>
<evidence type="ECO:0000256" key="1">
    <source>
        <dbReference type="ARBA" id="ARBA00004496"/>
    </source>
</evidence>
<evidence type="ECO:0000259" key="9">
    <source>
        <dbReference type="Pfam" id="PF02863"/>
    </source>
</evidence>
<dbReference type="Gene3D" id="3.30.1360.40">
    <property type="match status" value="1"/>
</dbReference>
<keyword evidence="7" id="KW-0678">Repressor</keyword>
<keyword evidence="7" id="KW-0055">Arginine biosynthesis</keyword>
<organism evidence="10 11">
    <name type="scientific">Liquorilactobacillus vini DSM 20605</name>
    <dbReference type="NCBI Taxonomy" id="1133569"/>
    <lineage>
        <taxon>Bacteria</taxon>
        <taxon>Bacillati</taxon>
        <taxon>Bacillota</taxon>
        <taxon>Bacilli</taxon>
        <taxon>Lactobacillales</taxon>
        <taxon>Lactobacillaceae</taxon>
        <taxon>Liquorilactobacillus</taxon>
    </lineage>
</organism>
<comment type="subcellular location">
    <subcellularLocation>
        <location evidence="1 7">Cytoplasm</location>
    </subcellularLocation>
</comment>
<feature type="domain" description="Arginine repressor C-terminal" evidence="9">
    <location>
        <begin position="83"/>
        <end position="148"/>
    </location>
</feature>
<dbReference type="PANTHER" id="PTHR34471">
    <property type="entry name" value="ARGININE REPRESSOR"/>
    <property type="match status" value="1"/>
</dbReference>
<protein>
    <recommendedName>
        <fullName evidence="7">Arginine repressor</fullName>
    </recommendedName>
</protein>
<dbReference type="Pfam" id="PF02863">
    <property type="entry name" value="Arg_repressor_C"/>
    <property type="match status" value="1"/>
</dbReference>
<name>A0A0R2C5H3_9LACO</name>
<dbReference type="STRING" id="1133569.FD21_GL001513"/>
<dbReference type="Proteomes" id="UP000051576">
    <property type="component" value="Unassembled WGS sequence"/>
</dbReference>
<dbReference type="GO" id="GO:0051259">
    <property type="term" value="P:protein complex oligomerization"/>
    <property type="evidence" value="ECO:0007669"/>
    <property type="project" value="InterPro"/>
</dbReference>
<evidence type="ECO:0000259" key="8">
    <source>
        <dbReference type="Pfam" id="PF01316"/>
    </source>
</evidence>
<dbReference type="GO" id="GO:0034618">
    <property type="term" value="F:arginine binding"/>
    <property type="evidence" value="ECO:0007669"/>
    <property type="project" value="InterPro"/>
</dbReference>
<evidence type="ECO:0000313" key="10">
    <source>
        <dbReference type="EMBL" id="KRM86528.1"/>
    </source>
</evidence>
<comment type="similarity">
    <text evidence="2 7">Belongs to the ArgR family.</text>
</comment>
<dbReference type="InterPro" id="IPR036251">
    <property type="entry name" value="Arg_repress_C_sf"/>
</dbReference>
<dbReference type="Gene3D" id="1.10.10.10">
    <property type="entry name" value="Winged helix-like DNA-binding domain superfamily/Winged helix DNA-binding domain"/>
    <property type="match status" value="1"/>
</dbReference>
<accession>A0A0R2C5H3</accession>
<sequence length="153" mass="17386">MKLMRKFERQKAIRKLIQQYSIDRQEDIVKLLQEQAIKVTQATVSRDVKELQLVKLPAPNGGYQYSLPAEKKLNAEKKLKKTLHDAYLSSRLHESFFLIKLLPGNGPAVASLIDQLKVKEIFGSLGDDDTVLVIAQDPRAAKEVQRMLLEMVS</sequence>
<feature type="domain" description="Arginine repressor DNA-binding" evidence="8">
    <location>
        <begin position="4"/>
        <end position="72"/>
    </location>
</feature>
<dbReference type="AlphaFoldDB" id="A0A0R2C5H3"/>
<keyword evidence="6 7" id="KW-0804">Transcription</keyword>
<keyword evidence="7" id="KW-0028">Amino-acid biosynthesis</keyword>
<dbReference type="GO" id="GO:0003700">
    <property type="term" value="F:DNA-binding transcription factor activity"/>
    <property type="evidence" value="ECO:0007669"/>
    <property type="project" value="UniProtKB-UniRule"/>
</dbReference>
<evidence type="ECO:0000256" key="6">
    <source>
        <dbReference type="ARBA" id="ARBA00023163"/>
    </source>
</evidence>
<dbReference type="UniPathway" id="UPA00068"/>
<evidence type="ECO:0000256" key="2">
    <source>
        <dbReference type="ARBA" id="ARBA00008316"/>
    </source>
</evidence>
<evidence type="ECO:0000256" key="7">
    <source>
        <dbReference type="HAMAP-Rule" id="MF_00173"/>
    </source>
</evidence>
<dbReference type="PANTHER" id="PTHR34471:SF1">
    <property type="entry name" value="ARGININE REPRESSOR"/>
    <property type="match status" value="1"/>
</dbReference>
<dbReference type="SUPFAM" id="SSF46785">
    <property type="entry name" value="Winged helix' DNA-binding domain"/>
    <property type="match status" value="1"/>
</dbReference>
<keyword evidence="5 7" id="KW-0238">DNA-binding</keyword>
<keyword evidence="3 7" id="KW-0963">Cytoplasm</keyword>
<dbReference type="GO" id="GO:0005737">
    <property type="term" value="C:cytoplasm"/>
    <property type="evidence" value="ECO:0007669"/>
    <property type="project" value="UniProtKB-SubCell"/>
</dbReference>
<dbReference type="EMBL" id="AYYX01000046">
    <property type="protein sequence ID" value="KRM86528.1"/>
    <property type="molecule type" value="Genomic_DNA"/>
</dbReference>
<comment type="function">
    <text evidence="7">Regulates arginine biosynthesis genes.</text>
</comment>
<dbReference type="GO" id="GO:1900079">
    <property type="term" value="P:regulation of arginine biosynthetic process"/>
    <property type="evidence" value="ECO:0007669"/>
    <property type="project" value="UniProtKB-UniRule"/>
</dbReference>
<dbReference type="Pfam" id="PF01316">
    <property type="entry name" value="Arg_repressor"/>
    <property type="match status" value="1"/>
</dbReference>
<gene>
    <name evidence="7" type="primary">argR</name>
    <name evidence="10" type="ORF">FD21_GL001513</name>
</gene>
<dbReference type="PRINTS" id="PR01467">
    <property type="entry name" value="ARGREPRESSOR"/>
</dbReference>
<dbReference type="InterPro" id="IPR036388">
    <property type="entry name" value="WH-like_DNA-bd_sf"/>
</dbReference>
<dbReference type="InterPro" id="IPR020900">
    <property type="entry name" value="Arg_repress_DNA-bd"/>
</dbReference>
<dbReference type="SUPFAM" id="SSF55252">
    <property type="entry name" value="C-terminal domain of arginine repressor"/>
    <property type="match status" value="1"/>
</dbReference>
<dbReference type="HAMAP" id="MF_00173">
    <property type="entry name" value="Arg_repressor"/>
    <property type="match status" value="1"/>
</dbReference>
<dbReference type="GO" id="GO:0006526">
    <property type="term" value="P:L-arginine biosynthetic process"/>
    <property type="evidence" value="ECO:0007669"/>
    <property type="project" value="UniProtKB-UniPathway"/>
</dbReference>
<dbReference type="eggNOG" id="COG1438">
    <property type="taxonomic scope" value="Bacteria"/>
</dbReference>
<evidence type="ECO:0000256" key="4">
    <source>
        <dbReference type="ARBA" id="ARBA00023015"/>
    </source>
</evidence>
<evidence type="ECO:0000256" key="3">
    <source>
        <dbReference type="ARBA" id="ARBA00022490"/>
    </source>
</evidence>
<dbReference type="InterPro" id="IPR036390">
    <property type="entry name" value="WH_DNA-bd_sf"/>
</dbReference>
<evidence type="ECO:0000256" key="5">
    <source>
        <dbReference type="ARBA" id="ARBA00023125"/>
    </source>
</evidence>
<dbReference type="InterPro" id="IPR020899">
    <property type="entry name" value="Arg_repress_C"/>
</dbReference>
<reference evidence="10 11" key="1">
    <citation type="journal article" date="2015" name="Genome Announc.">
        <title>Expanding the biotechnology potential of lactobacilli through comparative genomics of 213 strains and associated genera.</title>
        <authorList>
            <person name="Sun Z."/>
            <person name="Harris H.M."/>
            <person name="McCann A."/>
            <person name="Guo C."/>
            <person name="Argimon S."/>
            <person name="Zhang W."/>
            <person name="Yang X."/>
            <person name="Jeffery I.B."/>
            <person name="Cooney J.C."/>
            <person name="Kagawa T.F."/>
            <person name="Liu W."/>
            <person name="Song Y."/>
            <person name="Salvetti E."/>
            <person name="Wrobel A."/>
            <person name="Rasinkangas P."/>
            <person name="Parkhill J."/>
            <person name="Rea M.C."/>
            <person name="O'Sullivan O."/>
            <person name="Ritari J."/>
            <person name="Douillard F.P."/>
            <person name="Paul Ross R."/>
            <person name="Yang R."/>
            <person name="Briner A.E."/>
            <person name="Felis G.E."/>
            <person name="de Vos W.M."/>
            <person name="Barrangou R."/>
            <person name="Klaenhammer T.R."/>
            <person name="Caufield P.W."/>
            <person name="Cui Y."/>
            <person name="Zhang H."/>
            <person name="O'Toole P.W."/>
        </authorList>
    </citation>
    <scope>NUCLEOTIDE SEQUENCE [LARGE SCALE GENOMIC DNA]</scope>
    <source>
        <strain evidence="10 11">DSM 20605</strain>
    </source>
</reference>
<proteinExistence type="inferred from homology"/>
<dbReference type="GO" id="GO:0003677">
    <property type="term" value="F:DNA binding"/>
    <property type="evidence" value="ECO:0007669"/>
    <property type="project" value="UniProtKB-KW"/>
</dbReference>
<dbReference type="InterPro" id="IPR001669">
    <property type="entry name" value="Arg_repress"/>
</dbReference>
<keyword evidence="4 7" id="KW-0805">Transcription regulation</keyword>
<evidence type="ECO:0000313" key="11">
    <source>
        <dbReference type="Proteomes" id="UP000051576"/>
    </source>
</evidence>
<keyword evidence="11" id="KW-1185">Reference proteome</keyword>
<comment type="caution">
    <text evidence="10">The sequence shown here is derived from an EMBL/GenBank/DDBJ whole genome shotgun (WGS) entry which is preliminary data.</text>
</comment>
<comment type="pathway">
    <text evidence="7">Amino-acid biosynthesis; L-arginine biosynthesis [regulation].</text>
</comment>